<evidence type="ECO:0000313" key="4">
    <source>
        <dbReference type="Proteomes" id="UP001597475"/>
    </source>
</evidence>
<keyword evidence="1" id="KW-0238">DNA-binding</keyword>
<dbReference type="InterPro" id="IPR010095">
    <property type="entry name" value="Cas12f1-like_TNB"/>
</dbReference>
<sequence>MPRHNRRDEPHRYTVQVQKAAYPTLERLLRTGRLVPLERPAHEPDDHIKGVASRNTYRLAPGSEIDIVQDQAILIDGQTVHASAYRLPTWAYAALRQQSSSFLQYTGMDELLARLRDPASSPANIYRRLEQAVATGRVTDACRAAPTSSTVTDVCWLREETLLHQTPTGHWFMTFAFTVRSLLPTAPQQQATDIGLDLGLTKLTVACHANGTVKMFRPTPLVIPQGRLSPAAADLLDTLTYASGRLDAERVIDHVLRHGRHVFAERLTHRNVTPQFRYGGRDHALHDYHFAWLPQALNTARRRFTRVNPAYTSQTCAQCGHRDAANRRGEAFECTKCRARADADVNAAHVILLSGRGELPRAG</sequence>
<evidence type="ECO:0000313" key="3">
    <source>
        <dbReference type="EMBL" id="MFD2610264.1"/>
    </source>
</evidence>
<proteinExistence type="predicted"/>
<evidence type="ECO:0000256" key="1">
    <source>
        <dbReference type="ARBA" id="ARBA00023125"/>
    </source>
</evidence>
<name>A0ABW5P6Y9_9DEIO</name>
<gene>
    <name evidence="3" type="ORF">ACFSR9_12575</name>
</gene>
<feature type="domain" description="Cas12f1-like TNB" evidence="2">
    <location>
        <begin position="298"/>
        <end position="351"/>
    </location>
</feature>
<dbReference type="RefSeq" id="WP_386846305.1">
    <property type="nucleotide sequence ID" value="NZ_JBHUMK010000056.1"/>
</dbReference>
<dbReference type="EMBL" id="JBHUMK010000056">
    <property type="protein sequence ID" value="MFD2610264.1"/>
    <property type="molecule type" value="Genomic_DNA"/>
</dbReference>
<protein>
    <submittedName>
        <fullName evidence="3">Zinc ribbon domain-containing protein</fullName>
    </submittedName>
</protein>
<reference evidence="4" key="1">
    <citation type="journal article" date="2019" name="Int. J. Syst. Evol. Microbiol.">
        <title>The Global Catalogue of Microorganisms (GCM) 10K type strain sequencing project: providing services to taxonomists for standard genome sequencing and annotation.</title>
        <authorList>
            <consortium name="The Broad Institute Genomics Platform"/>
            <consortium name="The Broad Institute Genome Sequencing Center for Infectious Disease"/>
            <person name="Wu L."/>
            <person name="Ma J."/>
        </authorList>
    </citation>
    <scope>NUCLEOTIDE SEQUENCE [LARGE SCALE GENOMIC DNA]</scope>
    <source>
        <strain evidence="4">KCTC 33842</strain>
    </source>
</reference>
<dbReference type="Proteomes" id="UP001597475">
    <property type="component" value="Unassembled WGS sequence"/>
</dbReference>
<organism evidence="3 4">
    <name type="scientific">Deinococcus taklimakanensis</name>
    <dbReference type="NCBI Taxonomy" id="536443"/>
    <lineage>
        <taxon>Bacteria</taxon>
        <taxon>Thermotogati</taxon>
        <taxon>Deinococcota</taxon>
        <taxon>Deinococci</taxon>
        <taxon>Deinococcales</taxon>
        <taxon>Deinococcaceae</taxon>
        <taxon>Deinococcus</taxon>
    </lineage>
</organism>
<evidence type="ECO:0000259" key="2">
    <source>
        <dbReference type="Pfam" id="PF07282"/>
    </source>
</evidence>
<keyword evidence="4" id="KW-1185">Reference proteome</keyword>
<comment type="caution">
    <text evidence="3">The sequence shown here is derived from an EMBL/GenBank/DDBJ whole genome shotgun (WGS) entry which is preliminary data.</text>
</comment>
<dbReference type="Pfam" id="PF07282">
    <property type="entry name" value="Cas12f1-like_TNB"/>
    <property type="match status" value="1"/>
</dbReference>
<accession>A0ABW5P6Y9</accession>